<keyword evidence="2" id="KW-1185">Reference proteome</keyword>
<reference evidence="1 2" key="1">
    <citation type="journal article" date="2014" name="PLoS ONE">
        <title>The first complete genome sequence of the class fimbriimonadia in the phylum armatimonadetes.</title>
        <authorList>
            <person name="Hu Z.Y."/>
            <person name="Wang Y.Z."/>
            <person name="Im W.T."/>
            <person name="Wang S.Y."/>
            <person name="Zhao G.P."/>
            <person name="Zheng H.J."/>
            <person name="Quan Z.X."/>
        </authorList>
    </citation>
    <scope>NUCLEOTIDE SEQUENCE [LARGE SCALE GENOMIC DNA]</scope>
    <source>
        <strain evidence="1">Gsoil 348</strain>
    </source>
</reference>
<gene>
    <name evidence="1" type="ORF">OP10G_3107</name>
</gene>
<dbReference type="EMBL" id="CP007139">
    <property type="protein sequence ID" value="AIE86475.1"/>
    <property type="molecule type" value="Genomic_DNA"/>
</dbReference>
<dbReference type="KEGG" id="fgi:OP10G_3107"/>
<proteinExistence type="predicted"/>
<dbReference type="Proteomes" id="UP000027982">
    <property type="component" value="Chromosome"/>
</dbReference>
<evidence type="ECO:0000313" key="1">
    <source>
        <dbReference type="EMBL" id="AIE86475.1"/>
    </source>
</evidence>
<sequence>MFELTPNALTPNASPMYHDAQLNFIQSLGGDMAMHWD</sequence>
<organism evidence="1 2">
    <name type="scientific">Fimbriimonas ginsengisoli Gsoil 348</name>
    <dbReference type="NCBI Taxonomy" id="661478"/>
    <lineage>
        <taxon>Bacteria</taxon>
        <taxon>Bacillati</taxon>
        <taxon>Armatimonadota</taxon>
        <taxon>Fimbriimonadia</taxon>
        <taxon>Fimbriimonadales</taxon>
        <taxon>Fimbriimonadaceae</taxon>
        <taxon>Fimbriimonas</taxon>
    </lineage>
</organism>
<evidence type="ECO:0000313" key="2">
    <source>
        <dbReference type="Proteomes" id="UP000027982"/>
    </source>
</evidence>
<protein>
    <submittedName>
        <fullName evidence="1">Uncharacterized protein</fullName>
    </submittedName>
</protein>
<name>A0A068NUN0_FIMGI</name>
<dbReference type="AlphaFoldDB" id="A0A068NUN0"/>
<accession>A0A068NUN0</accession>
<dbReference type="HOGENOM" id="CLU_3343936_0_0_0"/>